<dbReference type="NCBIfam" id="TIGR02481">
    <property type="entry name" value="hemeryth_dom"/>
    <property type="match status" value="1"/>
</dbReference>
<dbReference type="InterPro" id="IPR012827">
    <property type="entry name" value="Hemerythrin_metal-bd"/>
</dbReference>
<keyword evidence="3" id="KW-0479">Metal-binding</keyword>
<dbReference type="GO" id="GO:0046872">
    <property type="term" value="F:metal ion binding"/>
    <property type="evidence" value="ECO:0007669"/>
    <property type="project" value="UniProtKB-KW"/>
</dbReference>
<accession>A0A6P1MA85</accession>
<keyword evidence="2" id="KW-0561">Oxygen transport</keyword>
<keyword evidence="4" id="KW-0408">Iron</keyword>
<dbReference type="InterPro" id="IPR035938">
    <property type="entry name" value="Hemerythrin-like_sf"/>
</dbReference>
<dbReference type="PANTHER" id="PTHR37164">
    <property type="entry name" value="BACTERIOHEMERYTHRIN"/>
    <property type="match status" value="1"/>
</dbReference>
<comment type="similarity">
    <text evidence="1">Belongs to the hemerythrin family.</text>
</comment>
<evidence type="ECO:0000256" key="2">
    <source>
        <dbReference type="ARBA" id="ARBA00022621"/>
    </source>
</evidence>
<dbReference type="NCBIfam" id="NF033749">
    <property type="entry name" value="bact_hemeryth"/>
    <property type="match status" value="1"/>
</dbReference>
<dbReference type="CDD" id="cd12107">
    <property type="entry name" value="Hemerythrin"/>
    <property type="match status" value="1"/>
</dbReference>
<name>A0A6P1MA85_9BACT</name>
<evidence type="ECO:0000313" key="6">
    <source>
        <dbReference type="EMBL" id="QHI69464.1"/>
    </source>
</evidence>
<dbReference type="AlphaFoldDB" id="A0A6P1MA85"/>
<evidence type="ECO:0000256" key="3">
    <source>
        <dbReference type="ARBA" id="ARBA00022723"/>
    </source>
</evidence>
<dbReference type="InterPro" id="IPR012312">
    <property type="entry name" value="Hemerythrin-like"/>
</dbReference>
<evidence type="ECO:0000256" key="4">
    <source>
        <dbReference type="ARBA" id="ARBA00023004"/>
    </source>
</evidence>
<keyword evidence="7" id="KW-1185">Reference proteome</keyword>
<proteinExistence type="inferred from homology"/>
<keyword evidence="2" id="KW-0813">Transport</keyword>
<organism evidence="6 7">
    <name type="scientific">Tichowtungia aerotolerans</name>
    <dbReference type="NCBI Taxonomy" id="2697043"/>
    <lineage>
        <taxon>Bacteria</taxon>
        <taxon>Pseudomonadati</taxon>
        <taxon>Kiritimatiellota</taxon>
        <taxon>Tichowtungiia</taxon>
        <taxon>Tichowtungiales</taxon>
        <taxon>Tichowtungiaceae</taxon>
        <taxon>Tichowtungia</taxon>
    </lineage>
</organism>
<dbReference type="SUPFAM" id="SSF47188">
    <property type="entry name" value="Hemerythrin-like"/>
    <property type="match status" value="1"/>
</dbReference>
<dbReference type="GO" id="GO:0005344">
    <property type="term" value="F:oxygen carrier activity"/>
    <property type="evidence" value="ECO:0007669"/>
    <property type="project" value="UniProtKB-KW"/>
</dbReference>
<dbReference type="KEGG" id="taer:GT409_08355"/>
<dbReference type="Proteomes" id="UP000464954">
    <property type="component" value="Chromosome"/>
</dbReference>
<evidence type="ECO:0000313" key="7">
    <source>
        <dbReference type="Proteomes" id="UP000464954"/>
    </source>
</evidence>
<protein>
    <submittedName>
        <fullName evidence="6">Bacteriohemerythrin</fullName>
    </submittedName>
</protein>
<dbReference type="Pfam" id="PF01814">
    <property type="entry name" value="Hemerythrin"/>
    <property type="match status" value="1"/>
</dbReference>
<dbReference type="PROSITE" id="PS00550">
    <property type="entry name" value="HEMERYTHRINS"/>
    <property type="match status" value="1"/>
</dbReference>
<sequence length="131" mass="15801">MEKINWTDKFNIGHPEIDRQHRQLIEMLNRLTGTPDVTTSSETVSDILHNMTQYAQIHFRTEENLLKTVEYPDLKAHKKEHLAYRKKIVDLCKHTMLGFHDVPEELLRYLHDWWSDHILVEDMKYRDFLQS</sequence>
<dbReference type="InterPro" id="IPR050669">
    <property type="entry name" value="Hemerythrin"/>
</dbReference>
<gene>
    <name evidence="6" type="ORF">GT409_08355</name>
</gene>
<feature type="domain" description="Hemerythrin-like" evidence="5">
    <location>
        <begin position="16"/>
        <end position="125"/>
    </location>
</feature>
<evidence type="ECO:0000259" key="5">
    <source>
        <dbReference type="Pfam" id="PF01814"/>
    </source>
</evidence>
<dbReference type="PANTHER" id="PTHR37164:SF1">
    <property type="entry name" value="BACTERIOHEMERYTHRIN"/>
    <property type="match status" value="1"/>
</dbReference>
<dbReference type="InterPro" id="IPR016131">
    <property type="entry name" value="Haemerythrin_Fe_BS"/>
</dbReference>
<dbReference type="Gene3D" id="1.20.120.50">
    <property type="entry name" value="Hemerythrin-like"/>
    <property type="match status" value="1"/>
</dbReference>
<evidence type="ECO:0000256" key="1">
    <source>
        <dbReference type="ARBA" id="ARBA00010587"/>
    </source>
</evidence>
<dbReference type="EMBL" id="CP047593">
    <property type="protein sequence ID" value="QHI69464.1"/>
    <property type="molecule type" value="Genomic_DNA"/>
</dbReference>
<dbReference type="RefSeq" id="WP_160628646.1">
    <property type="nucleotide sequence ID" value="NZ_CP047593.1"/>
</dbReference>
<reference evidence="6 7" key="1">
    <citation type="submission" date="2020-01" db="EMBL/GenBank/DDBJ databases">
        <title>Ponticoccus aerotolerans gen. nov., sp. nov., an anaerobic bacterium and proposal of Ponticoccusceae fam. nov., Ponticoccusles ord. nov. and Ponticoccuse classis nov. in the phylum Kiritimatiellaeota.</title>
        <authorList>
            <person name="Zhou L.Y."/>
            <person name="Du Z.J."/>
        </authorList>
    </citation>
    <scope>NUCLEOTIDE SEQUENCE [LARGE SCALE GENOMIC DNA]</scope>
    <source>
        <strain evidence="6 7">S-5007</strain>
    </source>
</reference>